<keyword evidence="13" id="KW-0479">Metal-binding</keyword>
<evidence type="ECO:0000256" key="7">
    <source>
        <dbReference type="ARBA" id="ARBA00023191"/>
    </source>
</evidence>
<comment type="catalytic activity">
    <reaction evidence="10">
        <text>apo-[aryl-carrier protein] + CoA = holo-[aryl-carrier protein] + adenosine 3',5'-bisphosphate + H(+)</text>
        <dbReference type="Rhea" id="RHEA:48404"/>
        <dbReference type="Rhea" id="RHEA-COMP:15903"/>
        <dbReference type="Rhea" id="RHEA-COMP:17557"/>
        <dbReference type="ChEBI" id="CHEBI:15378"/>
        <dbReference type="ChEBI" id="CHEBI:29999"/>
        <dbReference type="ChEBI" id="CHEBI:57287"/>
        <dbReference type="ChEBI" id="CHEBI:58343"/>
        <dbReference type="ChEBI" id="CHEBI:64479"/>
    </reaction>
</comment>
<evidence type="ECO:0000313" key="16">
    <source>
        <dbReference type="EMBL" id="RSB32815.1"/>
    </source>
</evidence>
<feature type="binding site" evidence="12">
    <location>
        <position position="172"/>
    </location>
    <ligand>
        <name>CoA</name>
        <dbReference type="ChEBI" id="CHEBI:57287"/>
    </ligand>
</feature>
<feature type="binding site" evidence="12">
    <location>
        <position position="128"/>
    </location>
    <ligand>
        <name>CoA</name>
        <dbReference type="ChEBI" id="CHEBI:57287"/>
    </ligand>
</feature>
<dbReference type="GO" id="GO:0005886">
    <property type="term" value="C:plasma membrane"/>
    <property type="evidence" value="ECO:0007669"/>
    <property type="project" value="TreeGrafter"/>
</dbReference>
<dbReference type="Proteomes" id="UP000275321">
    <property type="component" value="Unassembled WGS sequence"/>
</dbReference>
<feature type="binding site" evidence="13">
    <location>
        <position position="128"/>
    </location>
    <ligand>
        <name>Mg(2+)</name>
        <dbReference type="ChEBI" id="CHEBI:18420"/>
    </ligand>
</feature>
<sequence length="237" mass="26138">MLTAINTDPAPPFISTAEMGRIVPFPALRYCMVSFVMSDYHDGLFAEWGIPFPAKLHSAVVKRKAEYLAARYAAQRILQSCGCDGTPGTAPDRSPLWPAGWRGSLSHSHEWALAVVVPEDSGLTPGIDIEFSAPEIMQRTAHLFTTSEEQAYLATCPMEAGRAQLITFSAKESLYKALYPVVGRVLDFDAARVCKIEPVHQRITLELTRTLSARHIKGSQIQGYYHLSGDRVITLMA</sequence>
<dbReference type="UniPathway" id="UPA00017"/>
<comment type="catalytic activity">
    <reaction evidence="11">
        <text>apo-[peptidyl-carrier protein] + CoA = holo-[peptidyl-carrier protein] + adenosine 3',5'-bisphosphate + H(+)</text>
        <dbReference type="Rhea" id="RHEA:46228"/>
        <dbReference type="Rhea" id="RHEA-COMP:11479"/>
        <dbReference type="Rhea" id="RHEA-COMP:11480"/>
        <dbReference type="ChEBI" id="CHEBI:15378"/>
        <dbReference type="ChEBI" id="CHEBI:29999"/>
        <dbReference type="ChEBI" id="CHEBI:57287"/>
        <dbReference type="ChEBI" id="CHEBI:58343"/>
        <dbReference type="ChEBI" id="CHEBI:64479"/>
    </reaction>
</comment>
<comment type="subunit">
    <text evidence="4">EntB, EntD, EntE, and EntF form a multienzyme complex called enterobactin synthase.</text>
</comment>
<dbReference type="SUPFAM" id="SSF56214">
    <property type="entry name" value="4'-phosphopantetheinyl transferase"/>
    <property type="match status" value="1"/>
</dbReference>
<evidence type="ECO:0000256" key="1">
    <source>
        <dbReference type="ARBA" id="ARBA00003937"/>
    </source>
</evidence>
<keyword evidence="13" id="KW-0460">Magnesium</keyword>
<dbReference type="PANTHER" id="PTHR38096">
    <property type="entry name" value="ENTEROBACTIN SYNTHASE COMPONENT D"/>
    <property type="match status" value="1"/>
</dbReference>
<feature type="domain" description="4'-phosphopantetheinyl transferase" evidence="14">
    <location>
        <begin position="126"/>
        <end position="217"/>
    </location>
</feature>
<evidence type="ECO:0000256" key="12">
    <source>
        <dbReference type="PIRSR" id="PIRSR603542-1"/>
    </source>
</evidence>
<reference evidence="16 17" key="1">
    <citation type="submission" date="2018-10" db="EMBL/GenBank/DDBJ databases">
        <title>Transmission dynamics of multidrug resistant bacteria on intensive care unit surfaces.</title>
        <authorList>
            <person name="D'Souza A.W."/>
            <person name="Potter R.F."/>
            <person name="Wallace M."/>
            <person name="Shupe A."/>
            <person name="Patel S."/>
            <person name="Sun S."/>
            <person name="Gul D."/>
            <person name="Kwon J.H."/>
            <person name="Andleeb S."/>
            <person name="Burnham C.-A.D."/>
            <person name="Dantas G."/>
        </authorList>
    </citation>
    <scope>NUCLEOTIDE SEQUENCE [LARGE SCALE GENOMIC DNA]</scope>
    <source>
        <strain evidence="16 17">EC_073</strain>
    </source>
</reference>
<dbReference type="PANTHER" id="PTHR38096:SF1">
    <property type="entry name" value="ENTEROBACTIN SYNTHASE COMPONENT D"/>
    <property type="match status" value="1"/>
</dbReference>
<dbReference type="InterPro" id="IPR003542">
    <property type="entry name" value="Enbac_synth_compD-like"/>
</dbReference>
<accession>A0A427KQ26</accession>
<feature type="binding site" evidence="12">
    <location>
        <begin position="106"/>
        <end position="107"/>
    </location>
    <ligand>
        <name>CoA</name>
        <dbReference type="ChEBI" id="CHEBI:57287"/>
    </ligand>
</feature>
<evidence type="ECO:0000256" key="4">
    <source>
        <dbReference type="ARBA" id="ARBA00011503"/>
    </source>
</evidence>
<comment type="caution">
    <text evidence="16">The sequence shown here is derived from an EMBL/GenBank/DDBJ whole genome shotgun (WGS) entry which is preliminary data.</text>
</comment>
<feature type="binding site" evidence="13">
    <location>
        <position position="129"/>
    </location>
    <ligand>
        <name>Mg(2+)</name>
        <dbReference type="ChEBI" id="CHEBI:18420"/>
    </ligand>
</feature>
<gene>
    <name evidence="16" type="ORF">EGK68_05210</name>
</gene>
<name>A0A427KQ26_ENTCL</name>
<feature type="binding site" evidence="12">
    <location>
        <position position="63"/>
    </location>
    <ligand>
        <name>CoA</name>
        <dbReference type="ChEBI" id="CHEBI:57287"/>
    </ligand>
</feature>
<keyword evidence="6 16" id="KW-0808">Transferase</keyword>
<dbReference type="Pfam" id="PF17837">
    <property type="entry name" value="4PPT_N"/>
    <property type="match status" value="1"/>
</dbReference>
<comment type="function">
    <text evidence="1">Involved in the biosynthesis of the siderophore enterobactin (enterochelin), which is a macrocyclic trimeric lactone of N-(2,3-dihydroxybenzoyl)-serine. The serine trilactone serves as a scaffolding for the three catechol functionalities that provide hexadentate coordination for the tightly ligated iron(2+) atoms. Plays an essential role in the assembly of the enterobactin by catalyzing the transfer of the 4'-phosphopantetheine (Ppant) moiety from coenzyme A to the apo-domains of both EntB (ArCP domain) and EntF (PCP domain) to yield their holo-forms which make them competent for the activation of 2,3-dihydroxybenzoate (DHB) and L-serine, respectively.</text>
</comment>
<protein>
    <recommendedName>
        <fullName evidence="5">Enterobactin synthase component D</fullName>
    </recommendedName>
    <alternativeName>
        <fullName evidence="8">4'-phosphopantetheinyl transferase EntD</fullName>
    </alternativeName>
    <alternativeName>
        <fullName evidence="9">Enterochelin synthase D</fullName>
    </alternativeName>
</protein>
<evidence type="ECO:0000256" key="2">
    <source>
        <dbReference type="ARBA" id="ARBA00004993"/>
    </source>
</evidence>
<feature type="binding site" evidence="12">
    <location>
        <position position="71"/>
    </location>
    <ligand>
        <name>CoA</name>
        <dbReference type="ChEBI" id="CHEBI:57287"/>
    </ligand>
</feature>
<feature type="binding site" evidence="12">
    <location>
        <position position="176"/>
    </location>
    <ligand>
        <name>CoA</name>
        <dbReference type="ChEBI" id="CHEBI:57287"/>
    </ligand>
</feature>
<dbReference type="GO" id="GO:0000287">
    <property type="term" value="F:magnesium ion binding"/>
    <property type="evidence" value="ECO:0007669"/>
    <property type="project" value="InterPro"/>
</dbReference>
<evidence type="ECO:0000256" key="5">
    <source>
        <dbReference type="ARBA" id="ARBA00019087"/>
    </source>
</evidence>
<dbReference type="PRINTS" id="PR01399">
    <property type="entry name" value="ENTSNTHTASED"/>
</dbReference>
<dbReference type="Pfam" id="PF01648">
    <property type="entry name" value="ACPS"/>
    <property type="match status" value="1"/>
</dbReference>
<feature type="domain" description="4'-phosphopantetheinyl transferase N-terminal" evidence="15">
    <location>
        <begin position="54"/>
        <end position="116"/>
    </location>
</feature>
<evidence type="ECO:0000256" key="13">
    <source>
        <dbReference type="PIRSR" id="PIRSR603542-2"/>
    </source>
</evidence>
<comment type="pathway">
    <text evidence="2">Siderophore biosynthesis; enterobactin biosynthesis.</text>
</comment>
<dbReference type="GO" id="GO:0009366">
    <property type="term" value="C:enterobactin synthetase complex"/>
    <property type="evidence" value="ECO:0007669"/>
    <property type="project" value="InterPro"/>
</dbReference>
<feature type="binding site" evidence="12">
    <location>
        <position position="186"/>
    </location>
    <ligand>
        <name>CoA</name>
        <dbReference type="ChEBI" id="CHEBI:57287"/>
    </ligand>
</feature>
<proteinExistence type="inferred from homology"/>
<dbReference type="GO" id="GO:0008897">
    <property type="term" value="F:holo-[acyl-carrier-protein] synthase activity"/>
    <property type="evidence" value="ECO:0007669"/>
    <property type="project" value="InterPro"/>
</dbReference>
<evidence type="ECO:0000256" key="6">
    <source>
        <dbReference type="ARBA" id="ARBA00022679"/>
    </source>
</evidence>
<evidence type="ECO:0000256" key="3">
    <source>
        <dbReference type="ARBA" id="ARBA00008342"/>
    </source>
</evidence>
<organism evidence="16 17">
    <name type="scientific">Enterobacter cloacae</name>
    <dbReference type="NCBI Taxonomy" id="550"/>
    <lineage>
        <taxon>Bacteria</taxon>
        <taxon>Pseudomonadati</taxon>
        <taxon>Pseudomonadota</taxon>
        <taxon>Gammaproteobacteria</taxon>
        <taxon>Enterobacterales</taxon>
        <taxon>Enterobacteriaceae</taxon>
        <taxon>Enterobacter</taxon>
        <taxon>Enterobacter cloacae complex</taxon>
    </lineage>
</organism>
<dbReference type="InterPro" id="IPR041354">
    <property type="entry name" value="4PPT_N"/>
</dbReference>
<dbReference type="InterPro" id="IPR008278">
    <property type="entry name" value="4-PPantetheinyl_Trfase_dom"/>
</dbReference>
<evidence type="ECO:0000259" key="14">
    <source>
        <dbReference type="Pfam" id="PF01648"/>
    </source>
</evidence>
<evidence type="ECO:0000256" key="8">
    <source>
        <dbReference type="ARBA" id="ARBA00029894"/>
    </source>
</evidence>
<evidence type="ECO:0000256" key="11">
    <source>
        <dbReference type="ARBA" id="ARBA00049191"/>
    </source>
</evidence>
<feature type="binding site" evidence="13">
    <location>
        <position position="130"/>
    </location>
    <ligand>
        <name>Mg(2+)</name>
        <dbReference type="ChEBI" id="CHEBI:18420"/>
    </ligand>
</feature>
<evidence type="ECO:0000313" key="17">
    <source>
        <dbReference type="Proteomes" id="UP000275321"/>
    </source>
</evidence>
<dbReference type="Gene3D" id="3.90.470.20">
    <property type="entry name" value="4'-phosphopantetheinyl transferase domain"/>
    <property type="match status" value="2"/>
</dbReference>
<keyword evidence="7" id="KW-0259">Enterobactin biosynthesis</keyword>
<dbReference type="EMBL" id="RHWT01000004">
    <property type="protein sequence ID" value="RSB32815.1"/>
    <property type="molecule type" value="Genomic_DNA"/>
</dbReference>
<dbReference type="GO" id="GO:0009239">
    <property type="term" value="P:enterobactin biosynthetic process"/>
    <property type="evidence" value="ECO:0007669"/>
    <property type="project" value="UniProtKB-UniPathway"/>
</dbReference>
<dbReference type="InterPro" id="IPR037143">
    <property type="entry name" value="4-PPantetheinyl_Trfase_dom_sf"/>
</dbReference>
<comment type="cofactor">
    <cofactor evidence="13">
        <name>Mg(2+)</name>
        <dbReference type="ChEBI" id="CHEBI:18420"/>
    </cofactor>
</comment>
<dbReference type="AlphaFoldDB" id="A0A427KQ26"/>
<evidence type="ECO:0000259" key="15">
    <source>
        <dbReference type="Pfam" id="PF17837"/>
    </source>
</evidence>
<evidence type="ECO:0000256" key="9">
    <source>
        <dbReference type="ARBA" id="ARBA00031996"/>
    </source>
</evidence>
<evidence type="ECO:0000256" key="10">
    <source>
        <dbReference type="ARBA" id="ARBA00049176"/>
    </source>
</evidence>
<comment type="similarity">
    <text evidence="3">Belongs to the P-Pant transferase superfamily. EntD family.</text>
</comment>